<gene>
    <name evidence="1" type="ORF">IFR04_005976</name>
</gene>
<dbReference type="Proteomes" id="UP000664132">
    <property type="component" value="Unassembled WGS sequence"/>
</dbReference>
<proteinExistence type="predicted"/>
<comment type="caution">
    <text evidence="1">The sequence shown here is derived from an EMBL/GenBank/DDBJ whole genome shotgun (WGS) entry which is preliminary data.</text>
</comment>
<protein>
    <submittedName>
        <fullName evidence="1">Uncharacterized protein</fullName>
    </submittedName>
</protein>
<evidence type="ECO:0000313" key="2">
    <source>
        <dbReference type="Proteomes" id="UP000664132"/>
    </source>
</evidence>
<name>A0A8H7TJV7_9HELO</name>
<evidence type="ECO:0000313" key="1">
    <source>
        <dbReference type="EMBL" id="KAG4420892.1"/>
    </source>
</evidence>
<dbReference type="AlphaFoldDB" id="A0A8H7TJV7"/>
<organism evidence="1 2">
    <name type="scientific">Cadophora malorum</name>
    <dbReference type="NCBI Taxonomy" id="108018"/>
    <lineage>
        <taxon>Eukaryota</taxon>
        <taxon>Fungi</taxon>
        <taxon>Dikarya</taxon>
        <taxon>Ascomycota</taxon>
        <taxon>Pezizomycotina</taxon>
        <taxon>Leotiomycetes</taxon>
        <taxon>Helotiales</taxon>
        <taxon>Ploettnerulaceae</taxon>
        <taxon>Cadophora</taxon>
    </lineage>
</organism>
<dbReference type="EMBL" id="JAFJYH010000075">
    <property type="protein sequence ID" value="KAG4420892.1"/>
    <property type="molecule type" value="Genomic_DNA"/>
</dbReference>
<accession>A0A8H7TJV7</accession>
<keyword evidence="2" id="KW-1185">Reference proteome</keyword>
<sequence>MNLAYSELLSSDDKGFAESPQVSMLSERGSVRSQISGEAGKQGITSLEGRSWAMRATSGHVDEKLEPEKLFDNGEDFI</sequence>
<reference evidence="1" key="1">
    <citation type="submission" date="2021-02" db="EMBL/GenBank/DDBJ databases">
        <title>Genome sequence Cadophora malorum strain M34.</title>
        <authorList>
            <person name="Stefanovic E."/>
            <person name="Vu D."/>
            <person name="Scully C."/>
            <person name="Dijksterhuis J."/>
            <person name="Roader J."/>
            <person name="Houbraken J."/>
        </authorList>
    </citation>
    <scope>NUCLEOTIDE SEQUENCE</scope>
    <source>
        <strain evidence="1">M34</strain>
    </source>
</reference>